<protein>
    <submittedName>
        <fullName evidence="1">7141_t:CDS:1</fullName>
    </submittedName>
</protein>
<comment type="caution">
    <text evidence="1">The sequence shown here is derived from an EMBL/GenBank/DDBJ whole genome shotgun (WGS) entry which is preliminary data.</text>
</comment>
<organism evidence="1 2">
    <name type="scientific">Paraglomus brasilianum</name>
    <dbReference type="NCBI Taxonomy" id="144538"/>
    <lineage>
        <taxon>Eukaryota</taxon>
        <taxon>Fungi</taxon>
        <taxon>Fungi incertae sedis</taxon>
        <taxon>Mucoromycota</taxon>
        <taxon>Glomeromycotina</taxon>
        <taxon>Glomeromycetes</taxon>
        <taxon>Paraglomerales</taxon>
        <taxon>Paraglomeraceae</taxon>
        <taxon>Paraglomus</taxon>
    </lineage>
</organism>
<gene>
    <name evidence="1" type="ORF">PBRASI_LOCUS7036</name>
</gene>
<name>A0A9N9C516_9GLOM</name>
<dbReference type="Proteomes" id="UP000789739">
    <property type="component" value="Unassembled WGS sequence"/>
</dbReference>
<proteinExistence type="predicted"/>
<sequence length="56" mass="6315">MKSAPNCNKKYLAVLFQDVDELLKNASNAMEFEAVPAEAGDNLEKKQMIQILHCVY</sequence>
<dbReference type="EMBL" id="CAJVPI010001016">
    <property type="protein sequence ID" value="CAG8589228.1"/>
    <property type="molecule type" value="Genomic_DNA"/>
</dbReference>
<reference evidence="1" key="1">
    <citation type="submission" date="2021-06" db="EMBL/GenBank/DDBJ databases">
        <authorList>
            <person name="Kallberg Y."/>
            <person name="Tangrot J."/>
            <person name="Rosling A."/>
        </authorList>
    </citation>
    <scope>NUCLEOTIDE SEQUENCE</scope>
    <source>
        <strain evidence="1">BR232B</strain>
    </source>
</reference>
<evidence type="ECO:0000313" key="1">
    <source>
        <dbReference type="EMBL" id="CAG8589228.1"/>
    </source>
</evidence>
<evidence type="ECO:0000313" key="2">
    <source>
        <dbReference type="Proteomes" id="UP000789739"/>
    </source>
</evidence>
<accession>A0A9N9C516</accession>
<keyword evidence="2" id="KW-1185">Reference proteome</keyword>
<dbReference type="AlphaFoldDB" id="A0A9N9C516"/>